<comment type="caution">
    <text evidence="2">The sequence shown here is derived from an EMBL/GenBank/DDBJ whole genome shotgun (WGS) entry which is preliminary data.</text>
</comment>
<proteinExistence type="predicted"/>
<reference evidence="2 3" key="1">
    <citation type="submission" date="2019-04" db="EMBL/GenBank/DDBJ databases">
        <title>High contiguity whole genome sequence and gene annotation resource for two Venturia nashicola isolates.</title>
        <authorList>
            <person name="Prokchorchik M."/>
            <person name="Won K."/>
            <person name="Lee Y."/>
            <person name="Choi E.D."/>
            <person name="Segonzac C."/>
            <person name="Sohn K.H."/>
        </authorList>
    </citation>
    <scope>NUCLEOTIDE SEQUENCE [LARGE SCALE GENOMIC DNA]</scope>
    <source>
        <strain evidence="2 3">PRI2</strain>
    </source>
</reference>
<evidence type="ECO:0000313" key="2">
    <source>
        <dbReference type="EMBL" id="TID26106.1"/>
    </source>
</evidence>
<dbReference type="OrthoDB" id="10661544at2759"/>
<keyword evidence="3" id="KW-1185">Reference proteome</keyword>
<dbReference type="Proteomes" id="UP000298493">
    <property type="component" value="Unassembled WGS sequence"/>
</dbReference>
<accession>A0A4Z1PKA3</accession>
<dbReference type="EMBL" id="SNSC02000003">
    <property type="protein sequence ID" value="TID26106.1"/>
    <property type="molecule type" value="Genomic_DNA"/>
</dbReference>
<gene>
    <name evidence="2" type="ORF">E6O75_ATG03969</name>
</gene>
<sequence length="277" mass="31842">MLTLCLVLHLFERRERSHNIKDIRKSDESHESQHFDQTLTMEGDASLLKLNSRQDGEWSINKWQLEAIRWEDDNDDPVLQRALAMSIVEGDPQGEDSSAAVIAAQASSKEQSPIREPFQVAETPSSAKSTENMKYKIQQCLYDLIKMFHTSKYKATEATNVEPIEAQINSALRCCHNLAFLVQEQLFSSRRRPRRDCRRKTFEQLTREVLGTDNFLPVPLILKAVMVVVAEEFGVTWHEGNVLGGKIDRMREWRFLEKGSDYDVPSKEGGGRRPSRY</sequence>
<feature type="region of interest" description="Disordered" evidence="1">
    <location>
        <begin position="106"/>
        <end position="125"/>
    </location>
</feature>
<evidence type="ECO:0000256" key="1">
    <source>
        <dbReference type="SAM" id="MobiDB-lite"/>
    </source>
</evidence>
<organism evidence="2 3">
    <name type="scientific">Venturia nashicola</name>
    <dbReference type="NCBI Taxonomy" id="86259"/>
    <lineage>
        <taxon>Eukaryota</taxon>
        <taxon>Fungi</taxon>
        <taxon>Dikarya</taxon>
        <taxon>Ascomycota</taxon>
        <taxon>Pezizomycotina</taxon>
        <taxon>Dothideomycetes</taxon>
        <taxon>Pleosporomycetidae</taxon>
        <taxon>Venturiales</taxon>
        <taxon>Venturiaceae</taxon>
        <taxon>Venturia</taxon>
    </lineage>
</organism>
<name>A0A4Z1PKA3_9PEZI</name>
<protein>
    <submittedName>
        <fullName evidence="2">Uncharacterized protein</fullName>
    </submittedName>
</protein>
<dbReference type="AlphaFoldDB" id="A0A4Z1PKA3"/>
<evidence type="ECO:0000313" key="3">
    <source>
        <dbReference type="Proteomes" id="UP000298493"/>
    </source>
</evidence>